<gene>
    <name evidence="1" type="ORF">EWV75_22500</name>
</gene>
<dbReference type="AlphaFoldDB" id="A0A552J7H2"/>
<name>A0A552J7H2_9CHRO</name>
<comment type="caution">
    <text evidence="1">The sequence shown here is derived from an EMBL/GenBank/DDBJ whole genome shotgun (WGS) entry which is preliminary data.</text>
</comment>
<dbReference type="EMBL" id="SFAT01000207">
    <property type="protein sequence ID" value="TRU91581.1"/>
    <property type="molecule type" value="Genomic_DNA"/>
</dbReference>
<accession>A0A552J7H2</accession>
<proteinExistence type="predicted"/>
<reference evidence="1 2" key="1">
    <citation type="submission" date="2019-01" db="EMBL/GenBank/DDBJ databases">
        <title>Coherence of Microcystis species and biogeography revealed through population genomics.</title>
        <authorList>
            <person name="Perez-Carrascal O.M."/>
            <person name="Terrat Y."/>
            <person name="Giani A."/>
            <person name="Fortin N."/>
            <person name="Tromas N."/>
            <person name="Shapiro B.J."/>
        </authorList>
    </citation>
    <scope>NUCLEOTIDE SEQUENCE [LARGE SCALE GENOMIC DNA]</scope>
    <source>
        <strain evidence="1">Mw_QC_S_20081001_S30D</strain>
    </source>
</reference>
<sequence length="78" mass="9066">MLNAVEFKAKIKQGIIEIPEEYQQDLREDSEVQVIVIKQTTNITKSELKNERVIDDLTENPVKVSGFLSRDEIYNRQS</sequence>
<evidence type="ECO:0000313" key="2">
    <source>
        <dbReference type="Proteomes" id="UP000320523"/>
    </source>
</evidence>
<evidence type="ECO:0000313" key="1">
    <source>
        <dbReference type="EMBL" id="TRU91581.1"/>
    </source>
</evidence>
<dbReference type="Proteomes" id="UP000320523">
    <property type="component" value="Unassembled WGS sequence"/>
</dbReference>
<protein>
    <submittedName>
        <fullName evidence="1">Uncharacterized protein</fullName>
    </submittedName>
</protein>
<organism evidence="1 2">
    <name type="scientific">Microcystis wesenbergii Mw_QC_S_20081001_S30D</name>
    <dbReference type="NCBI Taxonomy" id="2486245"/>
    <lineage>
        <taxon>Bacteria</taxon>
        <taxon>Bacillati</taxon>
        <taxon>Cyanobacteriota</taxon>
        <taxon>Cyanophyceae</taxon>
        <taxon>Oscillatoriophycideae</taxon>
        <taxon>Chroococcales</taxon>
        <taxon>Microcystaceae</taxon>
        <taxon>Microcystis</taxon>
    </lineage>
</organism>